<dbReference type="EMBL" id="ATLV01021359">
    <property type="status" value="NOT_ANNOTATED_CDS"/>
    <property type="molecule type" value="Genomic_DNA"/>
</dbReference>
<evidence type="ECO:0000313" key="3">
    <source>
        <dbReference type="Proteomes" id="UP000030765"/>
    </source>
</evidence>
<dbReference type="EnsemblMetazoa" id="ASIC014387-RA">
    <property type="protein sequence ID" value="ASIC014387-PA"/>
    <property type="gene ID" value="ASIC014387"/>
</dbReference>
<reference evidence="1 3" key="1">
    <citation type="journal article" date="2014" name="BMC Genomics">
        <title>Genome sequence of Anopheles sinensis provides insight into genetics basis of mosquito competence for malaria parasites.</title>
        <authorList>
            <person name="Zhou D."/>
            <person name="Zhang D."/>
            <person name="Ding G."/>
            <person name="Shi L."/>
            <person name="Hou Q."/>
            <person name="Ye Y."/>
            <person name="Xu Y."/>
            <person name="Zhou H."/>
            <person name="Xiong C."/>
            <person name="Li S."/>
            <person name="Yu J."/>
            <person name="Hong S."/>
            <person name="Yu X."/>
            <person name="Zou P."/>
            <person name="Chen C."/>
            <person name="Chang X."/>
            <person name="Wang W."/>
            <person name="Lv Y."/>
            <person name="Sun Y."/>
            <person name="Ma L."/>
            <person name="Shen B."/>
            <person name="Zhu C."/>
        </authorList>
    </citation>
    <scope>NUCLEOTIDE SEQUENCE [LARGE SCALE GENOMIC DNA]</scope>
</reference>
<gene>
    <name evidence="1" type="ORF">ZHAS_00014387</name>
</gene>
<dbReference type="GO" id="GO:0006006">
    <property type="term" value="P:glucose metabolic process"/>
    <property type="evidence" value="ECO:0007669"/>
    <property type="project" value="TreeGrafter"/>
</dbReference>
<proteinExistence type="predicted"/>
<name>A0A084W847_ANOSI</name>
<dbReference type="GO" id="GO:0030246">
    <property type="term" value="F:carbohydrate binding"/>
    <property type="evidence" value="ECO:0007669"/>
    <property type="project" value="InterPro"/>
</dbReference>
<dbReference type="Gene3D" id="2.70.98.10">
    <property type="match status" value="2"/>
</dbReference>
<accession>A0A084W847</accession>
<dbReference type="InterPro" id="IPR011013">
    <property type="entry name" value="Gal_mutarotase_sf_dom"/>
</dbReference>
<sequence>MSSGVTLEIEEFGVLLDDAGQSVSVQRFTWKTGAGLKLSVINLDAAIIELCVPDRTLQFDRSENILLGVDTLEEYLQLDPTLVCAAQFEGSVRDRAAQDSKEKSRKEPGVVDRKRVWHPFVDGSRLHLSLEQSIIATVTITVEPTNVVRIQYRTSCATGGLCRLAHRFLLNLAGRDAGPAGTYEHVVQLNSDRYIDNRRVLRHVSETLADLRIAQHLGLILYNARNESRGSQGKTLCGIYTVNNASQEGFAARLIHIGTGRAMELYCNFPWLCFSTMSQLPAGRDQLVPFYPRQGLRRVSLVFDIERFVMSIVDVLEKESQEDTEQHAVCVEDNKEEQPKDQDAKGRFFRDAGLLLFPISCPFKVLPFPYKRRQIPTEASGAQPNGASQSPVTFVGHVTLKFGICKDPA</sequence>
<dbReference type="Proteomes" id="UP000030765">
    <property type="component" value="Unassembled WGS sequence"/>
</dbReference>
<evidence type="ECO:0000313" key="1">
    <source>
        <dbReference type="EMBL" id="KFB46391.1"/>
    </source>
</evidence>
<organism evidence="1">
    <name type="scientific">Anopheles sinensis</name>
    <name type="common">Mosquito</name>
    <dbReference type="NCBI Taxonomy" id="74873"/>
    <lineage>
        <taxon>Eukaryota</taxon>
        <taxon>Metazoa</taxon>
        <taxon>Ecdysozoa</taxon>
        <taxon>Arthropoda</taxon>
        <taxon>Hexapoda</taxon>
        <taxon>Insecta</taxon>
        <taxon>Pterygota</taxon>
        <taxon>Neoptera</taxon>
        <taxon>Endopterygota</taxon>
        <taxon>Diptera</taxon>
        <taxon>Nematocera</taxon>
        <taxon>Culicoidea</taxon>
        <taxon>Culicidae</taxon>
        <taxon>Anophelinae</taxon>
        <taxon>Anopheles</taxon>
    </lineage>
</organism>
<protein>
    <submittedName>
        <fullName evidence="1">AGAP008154-PA-like protein</fullName>
    </submittedName>
</protein>
<dbReference type="OMA" id="LIHPLAC"/>
<dbReference type="VEuPathDB" id="VectorBase:ASIS021910"/>
<dbReference type="VEuPathDB" id="VectorBase:ASIC014387"/>
<dbReference type="GO" id="GO:0004034">
    <property type="term" value="F:aldose 1-epimerase activity"/>
    <property type="evidence" value="ECO:0007669"/>
    <property type="project" value="TreeGrafter"/>
</dbReference>
<dbReference type="EMBL" id="KE525317">
    <property type="protein sequence ID" value="KFB46391.1"/>
    <property type="molecule type" value="Genomic_DNA"/>
</dbReference>
<dbReference type="InterPro" id="IPR014718">
    <property type="entry name" value="GH-type_carb-bd"/>
</dbReference>
<evidence type="ECO:0000313" key="2">
    <source>
        <dbReference type="EnsemblMetazoa" id="ASIC014387-PA"/>
    </source>
</evidence>
<keyword evidence="3" id="KW-1185">Reference proteome</keyword>
<dbReference type="PANTHER" id="PTHR10091:SF0">
    <property type="entry name" value="GALACTOSE MUTAROTASE"/>
    <property type="match status" value="1"/>
</dbReference>
<dbReference type="STRING" id="74873.A0A084W847"/>
<dbReference type="OrthoDB" id="274691at2759"/>
<dbReference type="PANTHER" id="PTHR10091">
    <property type="entry name" value="ALDOSE-1-EPIMERASE"/>
    <property type="match status" value="1"/>
</dbReference>
<reference evidence="2" key="2">
    <citation type="submission" date="2020-05" db="UniProtKB">
        <authorList>
            <consortium name="EnsemblMetazoa"/>
        </authorList>
    </citation>
    <scope>IDENTIFICATION</scope>
</reference>
<dbReference type="AlphaFoldDB" id="A0A084W847"/>
<dbReference type="SUPFAM" id="SSF74650">
    <property type="entry name" value="Galactose mutarotase-like"/>
    <property type="match status" value="1"/>
</dbReference>
<dbReference type="GO" id="GO:0033499">
    <property type="term" value="P:galactose catabolic process via UDP-galactose, Leloir pathway"/>
    <property type="evidence" value="ECO:0007669"/>
    <property type="project" value="TreeGrafter"/>
</dbReference>